<dbReference type="EMBL" id="JAFFHA010000007">
    <property type="protein sequence ID" value="KAK4652909.1"/>
    <property type="molecule type" value="Genomic_DNA"/>
</dbReference>
<protein>
    <submittedName>
        <fullName evidence="2">Uncharacterized protein</fullName>
    </submittedName>
</protein>
<proteinExistence type="predicted"/>
<dbReference type="PANTHER" id="PTHR37535:SF3">
    <property type="entry name" value="FLUG DOMAIN-CONTAINING PROTEIN"/>
    <property type="match status" value="1"/>
</dbReference>
<keyword evidence="3" id="KW-1185">Reference proteome</keyword>
<dbReference type="Proteomes" id="UP001323405">
    <property type="component" value="Unassembled WGS sequence"/>
</dbReference>
<dbReference type="InterPro" id="IPR021842">
    <property type="entry name" value="DUF3435"/>
</dbReference>
<name>A0ABR0GBB6_9PEZI</name>
<dbReference type="GeneID" id="87903585"/>
<evidence type="ECO:0000313" key="2">
    <source>
        <dbReference type="EMBL" id="KAK4652909.1"/>
    </source>
</evidence>
<evidence type="ECO:0000256" key="1">
    <source>
        <dbReference type="SAM" id="MobiDB-lite"/>
    </source>
</evidence>
<dbReference type="Pfam" id="PF11917">
    <property type="entry name" value="DUF3435"/>
    <property type="match status" value="1"/>
</dbReference>
<dbReference type="RefSeq" id="XP_062741884.1">
    <property type="nucleotide sequence ID" value="XM_062883866.1"/>
</dbReference>
<sequence length="209" mass="23884">MEQEIFPMPYHKYWGMWNELWRVAGNRDTIRPYSLRVGAGSLLDGPLTPALRGHLMSNTTAVFESSYQPEHIRQELMPIIFGTDAAGEHHSLFRSLQRATLLRDVNAPLYPTEEDEKSLRLRENITKLTWEYEQAKARSSSPDISRAYAALANRRKQILALMVEKRRGEDLEEVDRRRALGQSIEDIPIPRGTPPAPHPHDQGGYVGRA</sequence>
<accession>A0ABR0GBB6</accession>
<organism evidence="2 3">
    <name type="scientific">Podospora pseudocomata</name>
    <dbReference type="NCBI Taxonomy" id="2093779"/>
    <lineage>
        <taxon>Eukaryota</taxon>
        <taxon>Fungi</taxon>
        <taxon>Dikarya</taxon>
        <taxon>Ascomycota</taxon>
        <taxon>Pezizomycotina</taxon>
        <taxon>Sordariomycetes</taxon>
        <taxon>Sordariomycetidae</taxon>
        <taxon>Sordariales</taxon>
        <taxon>Podosporaceae</taxon>
        <taxon>Podospora</taxon>
    </lineage>
</organism>
<evidence type="ECO:0000313" key="3">
    <source>
        <dbReference type="Proteomes" id="UP001323405"/>
    </source>
</evidence>
<dbReference type="PANTHER" id="PTHR37535">
    <property type="entry name" value="FLUG DOMAIN PROTEIN"/>
    <property type="match status" value="1"/>
</dbReference>
<gene>
    <name evidence="2" type="ORF">QC762_0078090</name>
</gene>
<reference evidence="2 3" key="1">
    <citation type="journal article" date="2023" name="bioRxiv">
        <title>High-quality genome assemblies of four members of thePodospora anserinaspecies complex.</title>
        <authorList>
            <person name="Ament-Velasquez S.L."/>
            <person name="Vogan A.A."/>
            <person name="Wallerman O."/>
            <person name="Hartmann F."/>
            <person name="Gautier V."/>
            <person name="Silar P."/>
            <person name="Giraud T."/>
            <person name="Johannesson H."/>
        </authorList>
    </citation>
    <scope>NUCLEOTIDE SEQUENCE [LARGE SCALE GENOMIC DNA]</scope>
    <source>
        <strain evidence="2 3">CBS 415.72m</strain>
    </source>
</reference>
<comment type="caution">
    <text evidence="2">The sequence shown here is derived from an EMBL/GenBank/DDBJ whole genome shotgun (WGS) entry which is preliminary data.</text>
</comment>
<feature type="region of interest" description="Disordered" evidence="1">
    <location>
        <begin position="171"/>
        <end position="209"/>
    </location>
</feature>